<name>A0A7R8WJF6_9CRUS</name>
<evidence type="ECO:0000313" key="12">
    <source>
        <dbReference type="EMBL" id="CAD7230119.1"/>
    </source>
</evidence>
<dbReference type="CDD" id="cd07987">
    <property type="entry name" value="LPLAT_MGAT-like"/>
    <property type="match status" value="1"/>
</dbReference>
<organism evidence="12">
    <name type="scientific">Cyprideis torosa</name>
    <dbReference type="NCBI Taxonomy" id="163714"/>
    <lineage>
        <taxon>Eukaryota</taxon>
        <taxon>Metazoa</taxon>
        <taxon>Ecdysozoa</taxon>
        <taxon>Arthropoda</taxon>
        <taxon>Crustacea</taxon>
        <taxon>Oligostraca</taxon>
        <taxon>Ostracoda</taxon>
        <taxon>Podocopa</taxon>
        <taxon>Podocopida</taxon>
        <taxon>Cytherocopina</taxon>
        <taxon>Cytheroidea</taxon>
        <taxon>Cytherideidae</taxon>
        <taxon>Cyprideis</taxon>
    </lineage>
</organism>
<keyword evidence="9 11" id="KW-0472">Membrane</keyword>
<proteinExistence type="inferred from homology"/>
<dbReference type="EMBL" id="OB662478">
    <property type="protein sequence ID" value="CAD7230119.1"/>
    <property type="molecule type" value="Genomic_DNA"/>
</dbReference>
<gene>
    <name evidence="12" type="ORF">CTOB1V02_LOCUS7982</name>
</gene>
<dbReference type="PANTHER" id="PTHR12317:SF79">
    <property type="entry name" value="ACYLTRANSFERASE"/>
    <property type="match status" value="1"/>
</dbReference>
<dbReference type="GO" id="GO:0004144">
    <property type="term" value="F:diacylglycerol O-acyltransferase activity"/>
    <property type="evidence" value="ECO:0007669"/>
    <property type="project" value="TreeGrafter"/>
</dbReference>
<protein>
    <recommendedName>
        <fullName evidence="11">Acyltransferase</fullName>
        <ecNumber evidence="11">2.3.1.-</ecNumber>
    </recommendedName>
</protein>
<evidence type="ECO:0000256" key="8">
    <source>
        <dbReference type="ARBA" id="ARBA00023098"/>
    </source>
</evidence>
<evidence type="ECO:0000256" key="10">
    <source>
        <dbReference type="ARBA" id="ARBA00023315"/>
    </source>
</evidence>
<comment type="subcellular location">
    <subcellularLocation>
        <location evidence="1 11">Endoplasmic reticulum membrane</location>
        <topology evidence="1 11">Multi-pass membrane protein</topology>
    </subcellularLocation>
</comment>
<keyword evidence="10" id="KW-0012">Acyltransferase</keyword>
<evidence type="ECO:0000256" key="11">
    <source>
        <dbReference type="RuleBase" id="RU367023"/>
    </source>
</evidence>
<sequence>MGRKILGIEYAPLNVPLQRRLQTVAAAFWICTFCFMGLGVISLFFYLLFYTDHYWIPIAYIVFYVLDRDTPKRGGRRVQWMREWRLWRWFAEFFPITLVKTAEIDPCRNYIFGIHPHGILCAGAFSCFVTEGTGFSQKFSGLISHLLTLDCNYKVPGFREFFMCGGSCSSSKESIEYILTNNKCGRACCLVVGGAAESLCAHPGKVNLILKPRKGFVRMALKTGTWLVPVFSFGETDLYEQIDNPEGSWIRWLQEKIRRRIGVAPALFKGRGIFQYTFGIVPFRKPVHVVVGEPIPVEKTLEPTKEQVDELHSTYMDALVALFEKYKGEYCEDPTMTLQIT</sequence>
<evidence type="ECO:0000256" key="4">
    <source>
        <dbReference type="ARBA" id="ARBA00022679"/>
    </source>
</evidence>
<dbReference type="OrthoDB" id="264532at2759"/>
<feature type="transmembrane region" description="Helical" evidence="11">
    <location>
        <begin position="21"/>
        <end position="48"/>
    </location>
</feature>
<evidence type="ECO:0000256" key="1">
    <source>
        <dbReference type="ARBA" id="ARBA00004477"/>
    </source>
</evidence>
<comment type="caution">
    <text evidence="11">Lacks conserved residue(s) required for the propagation of feature annotation.</text>
</comment>
<evidence type="ECO:0000256" key="6">
    <source>
        <dbReference type="ARBA" id="ARBA00022824"/>
    </source>
</evidence>
<keyword evidence="5 11" id="KW-0812">Transmembrane</keyword>
<keyword evidence="6 11" id="KW-0256">Endoplasmic reticulum</keyword>
<dbReference type="EC" id="2.3.1.-" evidence="11"/>
<dbReference type="InterPro" id="IPR007130">
    <property type="entry name" value="DAGAT"/>
</dbReference>
<dbReference type="GO" id="GO:0005789">
    <property type="term" value="C:endoplasmic reticulum membrane"/>
    <property type="evidence" value="ECO:0007669"/>
    <property type="project" value="UniProtKB-SubCell"/>
</dbReference>
<keyword evidence="7 11" id="KW-1133">Transmembrane helix</keyword>
<evidence type="ECO:0000256" key="2">
    <source>
        <dbReference type="ARBA" id="ARBA00005420"/>
    </source>
</evidence>
<evidence type="ECO:0000256" key="9">
    <source>
        <dbReference type="ARBA" id="ARBA00023136"/>
    </source>
</evidence>
<comment type="similarity">
    <text evidence="2 11">Belongs to the diacylglycerol acyltransferase family.</text>
</comment>
<dbReference type="SUPFAM" id="SSF69593">
    <property type="entry name" value="Glycerol-3-phosphate (1)-acyltransferase"/>
    <property type="match status" value="1"/>
</dbReference>
<keyword evidence="3" id="KW-0444">Lipid biosynthesis</keyword>
<reference evidence="12" key="1">
    <citation type="submission" date="2020-11" db="EMBL/GenBank/DDBJ databases">
        <authorList>
            <person name="Tran Van P."/>
        </authorList>
    </citation>
    <scope>NUCLEOTIDE SEQUENCE</scope>
</reference>
<dbReference type="GO" id="GO:0019432">
    <property type="term" value="P:triglyceride biosynthetic process"/>
    <property type="evidence" value="ECO:0007669"/>
    <property type="project" value="TreeGrafter"/>
</dbReference>
<accession>A0A7R8WJF6</accession>
<evidence type="ECO:0000256" key="3">
    <source>
        <dbReference type="ARBA" id="ARBA00022516"/>
    </source>
</evidence>
<keyword evidence="8" id="KW-0443">Lipid metabolism</keyword>
<dbReference type="AlphaFoldDB" id="A0A7R8WJF6"/>
<evidence type="ECO:0000256" key="7">
    <source>
        <dbReference type="ARBA" id="ARBA00022989"/>
    </source>
</evidence>
<dbReference type="Pfam" id="PF03982">
    <property type="entry name" value="DAGAT"/>
    <property type="match status" value="1"/>
</dbReference>
<dbReference type="PANTHER" id="PTHR12317">
    <property type="entry name" value="DIACYLGLYCEROL O-ACYLTRANSFERASE"/>
    <property type="match status" value="1"/>
</dbReference>
<keyword evidence="4 11" id="KW-0808">Transferase</keyword>
<evidence type="ECO:0000256" key="5">
    <source>
        <dbReference type="ARBA" id="ARBA00022692"/>
    </source>
</evidence>